<sequence>MSLDFGSVALPVQNEDEEYDKEDYEREKELQQLLTDLPHEMLDDDLSSPELQYSDCSEDGTDGQPHHP</sequence>
<feature type="non-terminal residue" evidence="2">
    <location>
        <position position="68"/>
    </location>
</feature>
<proteinExistence type="predicted"/>
<dbReference type="EMBL" id="NBAG03000224">
    <property type="protein sequence ID" value="PNI74989.1"/>
    <property type="molecule type" value="Genomic_DNA"/>
</dbReference>
<comment type="caution">
    <text evidence="2">The sequence shown here is derived from an EMBL/GenBank/DDBJ whole genome shotgun (WGS) entry which is preliminary data.</text>
</comment>
<dbReference type="Proteomes" id="UP000236370">
    <property type="component" value="Unassembled WGS sequence"/>
</dbReference>
<accession>A0A2J8NT97</accession>
<evidence type="ECO:0000313" key="3">
    <source>
        <dbReference type="Proteomes" id="UP000236370"/>
    </source>
</evidence>
<reference evidence="2 3" key="1">
    <citation type="submission" date="2017-12" db="EMBL/GenBank/DDBJ databases">
        <title>High-resolution comparative analysis of great ape genomes.</title>
        <authorList>
            <person name="Pollen A."/>
            <person name="Hastie A."/>
            <person name="Hormozdiari F."/>
            <person name="Dougherty M."/>
            <person name="Liu R."/>
            <person name="Chaisson M."/>
            <person name="Hoppe E."/>
            <person name="Hill C."/>
            <person name="Pang A."/>
            <person name="Hillier L."/>
            <person name="Baker C."/>
            <person name="Armstrong J."/>
            <person name="Shendure J."/>
            <person name="Paten B."/>
            <person name="Wilson R."/>
            <person name="Chao H."/>
            <person name="Schneider V."/>
            <person name="Ventura M."/>
            <person name="Kronenberg Z."/>
            <person name="Murali S."/>
            <person name="Gordon D."/>
            <person name="Cantsilieris S."/>
            <person name="Munson K."/>
            <person name="Nelson B."/>
            <person name="Raja A."/>
            <person name="Underwood J."/>
            <person name="Diekhans M."/>
            <person name="Fiddes I."/>
            <person name="Haussler D."/>
            <person name="Eichler E."/>
        </authorList>
    </citation>
    <scope>NUCLEOTIDE SEQUENCE [LARGE SCALE GENOMIC DNA]</scope>
    <source>
        <strain evidence="2">Yerkes chimp pedigree #C0471</strain>
    </source>
</reference>
<dbReference type="Pfam" id="PF25769">
    <property type="entry name" value="PLK4_bind_CEP152"/>
    <property type="match status" value="1"/>
</dbReference>
<feature type="region of interest" description="Disordered" evidence="1">
    <location>
        <begin position="1"/>
        <end position="68"/>
    </location>
</feature>
<gene>
    <name evidence="2" type="ORF">CK820_G0008643</name>
</gene>
<name>A0A2J8NT97_PANTR</name>
<dbReference type="InterPro" id="IPR057664">
    <property type="entry name" value="CEP152_PLK4_bind"/>
</dbReference>
<evidence type="ECO:0000313" key="2">
    <source>
        <dbReference type="EMBL" id="PNI74989.1"/>
    </source>
</evidence>
<dbReference type="AlphaFoldDB" id="A0A2J8NT97"/>
<dbReference type="InterPro" id="IPR051235">
    <property type="entry name" value="CEP152/SHC-Transforming"/>
</dbReference>
<dbReference type="PANTHER" id="PTHR10337:SF6">
    <property type="entry name" value="CENTROSOMAL PROTEIN OF 152 KDA"/>
    <property type="match status" value="1"/>
</dbReference>
<evidence type="ECO:0000256" key="1">
    <source>
        <dbReference type="SAM" id="MobiDB-lite"/>
    </source>
</evidence>
<organism evidence="2 3">
    <name type="scientific">Pan troglodytes</name>
    <name type="common">Chimpanzee</name>
    <dbReference type="NCBI Taxonomy" id="9598"/>
    <lineage>
        <taxon>Eukaryota</taxon>
        <taxon>Metazoa</taxon>
        <taxon>Chordata</taxon>
        <taxon>Craniata</taxon>
        <taxon>Vertebrata</taxon>
        <taxon>Euteleostomi</taxon>
        <taxon>Mammalia</taxon>
        <taxon>Eutheria</taxon>
        <taxon>Euarchontoglires</taxon>
        <taxon>Primates</taxon>
        <taxon>Haplorrhini</taxon>
        <taxon>Catarrhini</taxon>
        <taxon>Hominidae</taxon>
        <taxon>Pan</taxon>
    </lineage>
</organism>
<protein>
    <submittedName>
        <fullName evidence="2">CEP152 isoform 7</fullName>
    </submittedName>
</protein>
<dbReference type="PANTHER" id="PTHR10337">
    <property type="entry name" value="SHC TRANSFORMING PROTEIN"/>
    <property type="match status" value="1"/>
</dbReference>